<accession>A0A127AYC7</accession>
<dbReference type="EMBL" id="KU595433">
    <property type="protein sequence ID" value="AMM44711.1"/>
    <property type="molecule type" value="Genomic_DNA"/>
</dbReference>
<dbReference type="Proteomes" id="UP000224679">
    <property type="component" value="Segment"/>
</dbReference>
<name>A0A127AYC7_9CAUD</name>
<proteinExistence type="predicted"/>
<evidence type="ECO:0000313" key="2">
    <source>
        <dbReference type="Proteomes" id="UP000224679"/>
    </source>
</evidence>
<evidence type="ECO:0000313" key="1">
    <source>
        <dbReference type="EMBL" id="AMM44711.1"/>
    </source>
</evidence>
<reference evidence="1 2" key="1">
    <citation type="journal article" date="2016" name="Genome Announc.">
        <title>Complete Genome Sequences of Lytic Bacteriophages of Xanthomonas arboricola pv. juglandis.</title>
        <authorList>
            <person name="Retamales J."/>
            <person name="Vasquez I."/>
            <person name="Santos L."/>
            <person name="Segovia C."/>
            <person name="Ayala M."/>
            <person name="Alvarado R."/>
            <person name="Nunez P."/>
            <person name="Santander J."/>
        </authorList>
    </citation>
    <scope>NUCLEOTIDE SEQUENCE [LARGE SCALE GENOMIC DNA]</scope>
</reference>
<dbReference type="SUPFAM" id="SSF47807">
    <property type="entry name" value="5' to 3' exonuclease, C-terminal subdomain"/>
    <property type="match status" value="1"/>
</dbReference>
<dbReference type="Gene3D" id="1.10.150.20">
    <property type="entry name" value="5' to 3' exonuclease, C-terminal subdomain"/>
    <property type="match status" value="1"/>
</dbReference>
<dbReference type="GeneID" id="40066195"/>
<sequence length="310" mass="34486">MNLDALMAAAAERSPMPEAKPVRQHNPRVIAHIDGDYMAYFAAGSENCSAGDARRNVLSRCAQLKHVSGAGKIVMHLTHAASTKGDRFLAATTQPYQGQRQAGRKPDNWAFLREWMETYEGNAFTPKIWLTREADDGIAYVNEGAALHHNILHVVHSADKDMRMFCGVHVDWDFGCITEVPFGSYDVVGENGLQYGHKWFHMQMLHGDTADNIPGLPKVGKVTAEKLLLGTTCNAEAVAIVSGKYSEVLGEHWRDTYVEQAVLLWMRTDKNAELLDVLSLNVFGPQMIEAFRKLEAQVKEKRATLEAYTA</sequence>
<protein>
    <submittedName>
        <fullName evidence="1">DNA polymerase I</fullName>
    </submittedName>
</protein>
<dbReference type="InterPro" id="IPR036279">
    <property type="entry name" value="5-3_exonuclease_C_sf"/>
</dbReference>
<dbReference type="KEGG" id="vg:40066195"/>
<dbReference type="OrthoDB" id="6588at10239"/>
<keyword evidence="2" id="KW-1185">Reference proteome</keyword>
<dbReference type="RefSeq" id="YP_009276322.1">
    <property type="nucleotide sequence ID" value="NC_030937.1"/>
</dbReference>
<organism evidence="1 2">
    <name type="scientific">Xanthomonas phage f30-Xaj</name>
    <dbReference type="NCBI Taxonomy" id="1784981"/>
    <lineage>
        <taxon>Viruses</taxon>
        <taxon>Duplodnaviria</taxon>
        <taxon>Heunggongvirae</taxon>
        <taxon>Uroviricota</taxon>
        <taxon>Caudoviricetes</taxon>
        <taxon>Autographivirales</taxon>
        <taxon>Autonotataviridae</taxon>
        <taxon>Gujervirinae</taxon>
        <taxon>Pradovirus</taxon>
        <taxon>Pradovirus f30</taxon>
    </lineage>
</organism>